<dbReference type="AlphaFoldDB" id="A0A914RW32"/>
<accession>A0A914RW32</accession>
<protein>
    <submittedName>
        <fullName evidence="2">Uncharacterized protein</fullName>
    </submittedName>
</protein>
<keyword evidence="1" id="KW-1185">Reference proteome</keyword>
<evidence type="ECO:0000313" key="1">
    <source>
        <dbReference type="Proteomes" id="UP000887564"/>
    </source>
</evidence>
<evidence type="ECO:0000313" key="2">
    <source>
        <dbReference type="WBParaSite" id="PEQ_0001052801-mRNA-1"/>
    </source>
</evidence>
<organism evidence="1 2">
    <name type="scientific">Parascaris equorum</name>
    <name type="common">Equine roundworm</name>
    <dbReference type="NCBI Taxonomy" id="6256"/>
    <lineage>
        <taxon>Eukaryota</taxon>
        <taxon>Metazoa</taxon>
        <taxon>Ecdysozoa</taxon>
        <taxon>Nematoda</taxon>
        <taxon>Chromadorea</taxon>
        <taxon>Rhabditida</taxon>
        <taxon>Spirurina</taxon>
        <taxon>Ascaridomorpha</taxon>
        <taxon>Ascaridoidea</taxon>
        <taxon>Ascarididae</taxon>
        <taxon>Parascaris</taxon>
    </lineage>
</organism>
<sequence>MPSSPMGERDKQQQYIERGEVDARKMLNTQTWMTDHRFTLLSQQHCRPGSTPSSVISRMTRVSNATDDMSMLSVNTQITDVQQLNELVRSSLTFS</sequence>
<dbReference type="WBParaSite" id="PEQ_0001052801-mRNA-1">
    <property type="protein sequence ID" value="PEQ_0001052801-mRNA-1"/>
    <property type="gene ID" value="PEQ_0001052801"/>
</dbReference>
<reference evidence="2" key="1">
    <citation type="submission" date="2022-11" db="UniProtKB">
        <authorList>
            <consortium name="WormBaseParasite"/>
        </authorList>
    </citation>
    <scope>IDENTIFICATION</scope>
</reference>
<name>A0A914RW32_PAREQ</name>
<dbReference type="Proteomes" id="UP000887564">
    <property type="component" value="Unplaced"/>
</dbReference>
<proteinExistence type="predicted"/>